<dbReference type="InterPro" id="IPR050362">
    <property type="entry name" value="Cation-dep_OMT"/>
</dbReference>
<name>A0A917BXT1_9MICO</name>
<dbReference type="InterPro" id="IPR002935">
    <property type="entry name" value="SAM_O-MeTrfase"/>
</dbReference>
<reference evidence="4" key="1">
    <citation type="journal article" date="2014" name="Int. J. Syst. Evol. Microbiol.">
        <title>Complete genome sequence of Corynebacterium casei LMG S-19264T (=DSM 44701T), isolated from a smear-ripened cheese.</title>
        <authorList>
            <consortium name="US DOE Joint Genome Institute (JGI-PGF)"/>
            <person name="Walter F."/>
            <person name="Albersmeier A."/>
            <person name="Kalinowski J."/>
            <person name="Ruckert C."/>
        </authorList>
    </citation>
    <scope>NUCLEOTIDE SEQUENCE</scope>
    <source>
        <strain evidence="4">CGMCC 1.12160</strain>
    </source>
</reference>
<dbReference type="GO" id="GO:0032259">
    <property type="term" value="P:methylation"/>
    <property type="evidence" value="ECO:0007669"/>
    <property type="project" value="UniProtKB-KW"/>
</dbReference>
<dbReference type="GO" id="GO:0008757">
    <property type="term" value="F:S-adenosylmethionine-dependent methyltransferase activity"/>
    <property type="evidence" value="ECO:0007669"/>
    <property type="project" value="TreeGrafter"/>
</dbReference>
<dbReference type="Proteomes" id="UP000605670">
    <property type="component" value="Unassembled WGS sequence"/>
</dbReference>
<dbReference type="AlphaFoldDB" id="A0A917BXT1"/>
<evidence type="ECO:0000256" key="1">
    <source>
        <dbReference type="ARBA" id="ARBA00022603"/>
    </source>
</evidence>
<dbReference type="Pfam" id="PF01596">
    <property type="entry name" value="Methyltransf_3"/>
    <property type="match status" value="1"/>
</dbReference>
<dbReference type="PROSITE" id="PS51682">
    <property type="entry name" value="SAM_OMT_I"/>
    <property type="match status" value="1"/>
</dbReference>
<dbReference type="GO" id="GO:0008171">
    <property type="term" value="F:O-methyltransferase activity"/>
    <property type="evidence" value="ECO:0007669"/>
    <property type="project" value="InterPro"/>
</dbReference>
<gene>
    <name evidence="4" type="ORF">GCM10011366_29410</name>
</gene>
<keyword evidence="3" id="KW-0949">S-adenosyl-L-methionine</keyword>
<dbReference type="PANTHER" id="PTHR10509:SF85">
    <property type="entry name" value="O-METHYLTRANSFERASE RV1220C-RELATED"/>
    <property type="match status" value="1"/>
</dbReference>
<dbReference type="Gene3D" id="3.40.50.150">
    <property type="entry name" value="Vaccinia Virus protein VP39"/>
    <property type="match status" value="1"/>
</dbReference>
<proteinExistence type="predicted"/>
<keyword evidence="2" id="KW-0808">Transferase</keyword>
<dbReference type="EMBL" id="BMEM01000006">
    <property type="protein sequence ID" value="GGF59674.1"/>
    <property type="molecule type" value="Genomic_DNA"/>
</dbReference>
<dbReference type="PANTHER" id="PTHR10509">
    <property type="entry name" value="O-METHYLTRANSFERASE-RELATED"/>
    <property type="match status" value="1"/>
</dbReference>
<reference evidence="4" key="2">
    <citation type="submission" date="2020-09" db="EMBL/GenBank/DDBJ databases">
        <authorList>
            <person name="Sun Q."/>
            <person name="Zhou Y."/>
        </authorList>
    </citation>
    <scope>NUCLEOTIDE SEQUENCE</scope>
    <source>
        <strain evidence="4">CGMCC 1.12160</strain>
    </source>
</reference>
<evidence type="ECO:0000313" key="4">
    <source>
        <dbReference type="EMBL" id="GGF59674.1"/>
    </source>
</evidence>
<keyword evidence="5" id="KW-1185">Reference proteome</keyword>
<evidence type="ECO:0000256" key="2">
    <source>
        <dbReference type="ARBA" id="ARBA00022679"/>
    </source>
</evidence>
<keyword evidence="1" id="KW-0489">Methyltransferase</keyword>
<organism evidence="4 5">
    <name type="scientific">Ornithinimicrobium tianjinense</name>
    <dbReference type="NCBI Taxonomy" id="1195761"/>
    <lineage>
        <taxon>Bacteria</taxon>
        <taxon>Bacillati</taxon>
        <taxon>Actinomycetota</taxon>
        <taxon>Actinomycetes</taxon>
        <taxon>Micrococcales</taxon>
        <taxon>Ornithinimicrobiaceae</taxon>
        <taxon>Ornithinimicrobium</taxon>
    </lineage>
</organism>
<sequence>MSSIAYVEDFITPHPVIERAQRRGEELGAPPVSTSAGATLRLLASAVAARHVVEIGTGAGSSGLWLLQGMPRDGILTSIDSDPEHQRAAKEAFAEAGIPTQRTRVISGDAAQVLGRLTDGAYDLVLVDADKESYPVYVEEAIRLLRTGGVLVLDNMLWHDKVADPASRDEVTTLLRDLGKSLRDDDRLLPALLPVGDGLLVAVKR</sequence>
<evidence type="ECO:0000256" key="3">
    <source>
        <dbReference type="ARBA" id="ARBA00022691"/>
    </source>
</evidence>
<dbReference type="InterPro" id="IPR029063">
    <property type="entry name" value="SAM-dependent_MTases_sf"/>
</dbReference>
<comment type="caution">
    <text evidence="4">The sequence shown here is derived from an EMBL/GenBank/DDBJ whole genome shotgun (WGS) entry which is preliminary data.</text>
</comment>
<accession>A0A917BXT1</accession>
<dbReference type="CDD" id="cd02440">
    <property type="entry name" value="AdoMet_MTases"/>
    <property type="match status" value="1"/>
</dbReference>
<evidence type="ECO:0000313" key="5">
    <source>
        <dbReference type="Proteomes" id="UP000605670"/>
    </source>
</evidence>
<protein>
    <submittedName>
        <fullName evidence="4">O-methyltransferase</fullName>
    </submittedName>
</protein>
<dbReference type="SUPFAM" id="SSF53335">
    <property type="entry name" value="S-adenosyl-L-methionine-dependent methyltransferases"/>
    <property type="match status" value="1"/>
</dbReference>